<evidence type="ECO:0000256" key="1">
    <source>
        <dbReference type="SAM" id="MobiDB-lite"/>
    </source>
</evidence>
<dbReference type="OrthoDB" id="109072at2759"/>
<dbReference type="EMBL" id="NCKW01006440">
    <property type="protein sequence ID" value="POM71650.1"/>
    <property type="molecule type" value="Genomic_DNA"/>
</dbReference>
<feature type="compositionally biased region" description="Basic and acidic residues" evidence="1">
    <location>
        <begin position="155"/>
        <end position="164"/>
    </location>
</feature>
<feature type="region of interest" description="Disordered" evidence="1">
    <location>
        <begin position="128"/>
        <end position="164"/>
    </location>
</feature>
<keyword evidence="3" id="KW-1185">Reference proteome</keyword>
<evidence type="ECO:0000313" key="2">
    <source>
        <dbReference type="EMBL" id="POM71650.1"/>
    </source>
</evidence>
<evidence type="ECO:0000313" key="3">
    <source>
        <dbReference type="Proteomes" id="UP000237271"/>
    </source>
</evidence>
<organism evidence="2 3">
    <name type="scientific">Phytophthora palmivora</name>
    <dbReference type="NCBI Taxonomy" id="4796"/>
    <lineage>
        <taxon>Eukaryota</taxon>
        <taxon>Sar</taxon>
        <taxon>Stramenopiles</taxon>
        <taxon>Oomycota</taxon>
        <taxon>Peronosporomycetes</taxon>
        <taxon>Peronosporales</taxon>
        <taxon>Peronosporaceae</taxon>
        <taxon>Phytophthora</taxon>
    </lineage>
</organism>
<reference evidence="2 3" key="1">
    <citation type="journal article" date="2017" name="Genome Biol. Evol.">
        <title>Phytophthora megakarya and P. palmivora, closely related causal agents of cacao black pod rot, underwent increases in genome sizes and gene numbers by different mechanisms.</title>
        <authorList>
            <person name="Ali S.S."/>
            <person name="Shao J."/>
            <person name="Lary D.J."/>
            <person name="Kronmiller B."/>
            <person name="Shen D."/>
            <person name="Strem M.D."/>
            <person name="Amoako-Attah I."/>
            <person name="Akrofi A.Y."/>
            <person name="Begoude B.A."/>
            <person name="Ten Hoopen G.M."/>
            <person name="Coulibaly K."/>
            <person name="Kebe B.I."/>
            <person name="Melnick R.L."/>
            <person name="Guiltinan M.J."/>
            <person name="Tyler B.M."/>
            <person name="Meinhardt L.W."/>
            <person name="Bailey B.A."/>
        </authorList>
    </citation>
    <scope>NUCLEOTIDE SEQUENCE [LARGE SCALE GENOMIC DNA]</scope>
    <source>
        <strain evidence="3">sbr112.9</strain>
    </source>
</reference>
<comment type="caution">
    <text evidence="2">The sequence shown here is derived from an EMBL/GenBank/DDBJ whole genome shotgun (WGS) entry which is preliminary data.</text>
</comment>
<accession>A0A2P4Y1G4</accession>
<proteinExistence type="predicted"/>
<sequence length="233" mass="25212">MPLGTSSTNNLRFYGGTANREIMDIYRVSDTNGLVIASITTSASNNKTYPLLNLIPTDNPNSFVGGISATSAEAIRGFSPYKSGFPHTYTLATSADVFCINLSGSSPTPTSGCIYLVLILHQDPGQMPASTQPIPLNTSVSAIPPTNDRSSISVRKTEAPKTRDGETKRYFHGFEYTRANATSVKITYHCSSYRKPKLCPGMLVFNAASMTYDFDNMVPHTCQNGAAVGHCYR</sequence>
<name>A0A2P4Y1G4_9STRA</name>
<gene>
    <name evidence="2" type="ORF">PHPALM_11749</name>
</gene>
<dbReference type="Proteomes" id="UP000237271">
    <property type="component" value="Unassembled WGS sequence"/>
</dbReference>
<protein>
    <submittedName>
        <fullName evidence="2">Uncharacterized protein</fullName>
    </submittedName>
</protein>
<dbReference type="AlphaFoldDB" id="A0A2P4Y1G4"/>
<feature type="compositionally biased region" description="Polar residues" evidence="1">
    <location>
        <begin position="128"/>
        <end position="141"/>
    </location>
</feature>